<evidence type="ECO:0000313" key="1">
    <source>
        <dbReference type="EMBL" id="SDX14786.1"/>
    </source>
</evidence>
<dbReference type="RefSeq" id="WP_091813990.1">
    <property type="nucleotide sequence ID" value="NZ_FNNE01000006.1"/>
</dbReference>
<protein>
    <submittedName>
        <fullName evidence="1">Uncharacterized protein</fullName>
    </submittedName>
</protein>
<dbReference type="AlphaFoldDB" id="A0A1H2ZBS6"/>
<evidence type="ECO:0000313" key="2">
    <source>
        <dbReference type="Proteomes" id="UP000199675"/>
    </source>
</evidence>
<reference evidence="1 2" key="1">
    <citation type="submission" date="2016-10" db="EMBL/GenBank/DDBJ databases">
        <authorList>
            <person name="de Groot N.N."/>
        </authorList>
    </citation>
    <scope>NUCLEOTIDE SEQUENCE [LARGE SCALE GENOMIC DNA]</scope>
    <source>
        <strain evidence="1 2">CGMCC 1.7059</strain>
    </source>
</reference>
<dbReference type="Proteomes" id="UP000199675">
    <property type="component" value="Unassembled WGS sequence"/>
</dbReference>
<sequence>MSASLNKKVSGWLGASALVVGCWAQAGHLANNTAELNGVEGSGIGGQAMVNFVSGNGSWTAEAQVRGLQPGAYSFAVRLGASAPETVCTFMADGRGSNGCSNTGFDIGGFGEGLILDDNGNVIASGSFDRNGGNRNH</sequence>
<gene>
    <name evidence="1" type="ORF">SAMN04487960_106262</name>
</gene>
<organism evidence="1 2">
    <name type="scientific">Marinobacter mobilis</name>
    <dbReference type="NCBI Taxonomy" id="488533"/>
    <lineage>
        <taxon>Bacteria</taxon>
        <taxon>Pseudomonadati</taxon>
        <taxon>Pseudomonadota</taxon>
        <taxon>Gammaproteobacteria</taxon>
        <taxon>Pseudomonadales</taxon>
        <taxon>Marinobacteraceae</taxon>
        <taxon>Marinobacter</taxon>
    </lineage>
</organism>
<proteinExistence type="predicted"/>
<accession>A0A1H2ZBS6</accession>
<name>A0A1H2ZBS6_9GAMM</name>
<keyword evidence="2" id="KW-1185">Reference proteome</keyword>
<dbReference type="EMBL" id="FNNE01000006">
    <property type="protein sequence ID" value="SDX14786.1"/>
    <property type="molecule type" value="Genomic_DNA"/>
</dbReference>
<dbReference type="PROSITE" id="PS51257">
    <property type="entry name" value="PROKAR_LIPOPROTEIN"/>
    <property type="match status" value="1"/>
</dbReference>